<dbReference type="Proteomes" id="UP001239083">
    <property type="component" value="Unassembled WGS sequence"/>
</dbReference>
<dbReference type="SUPFAM" id="SSF50891">
    <property type="entry name" value="Cyclophilin-like"/>
    <property type="match status" value="1"/>
</dbReference>
<organism evidence="3 4">
    <name type="scientific">Agromyces ramosus</name>
    <dbReference type="NCBI Taxonomy" id="33879"/>
    <lineage>
        <taxon>Bacteria</taxon>
        <taxon>Bacillati</taxon>
        <taxon>Actinomycetota</taxon>
        <taxon>Actinomycetes</taxon>
        <taxon>Micrococcales</taxon>
        <taxon>Microbacteriaceae</taxon>
        <taxon>Agromyces</taxon>
    </lineage>
</organism>
<reference evidence="3 4" key="1">
    <citation type="submission" date="2023-07" db="EMBL/GenBank/DDBJ databases">
        <title>Comparative genomics of wheat-associated soil bacteria to identify genetic determinants of phenazine resistance.</title>
        <authorList>
            <person name="Mouncey N."/>
        </authorList>
    </citation>
    <scope>NUCLEOTIDE SEQUENCE [LARGE SCALE GENOMIC DNA]</scope>
    <source>
        <strain evidence="3 4">V3I3</strain>
    </source>
</reference>
<sequence length="198" mass="20567">MHCRYTLRQGLPQRACRGLTEQVLIRRHLPATMLAAVLALTGCAVSESTAPAGPTLVPAPGSTSPVPEPTPSATGDSMPDSNGTPITLTIDDQVITATLHDNPAANALAQQLPLTLTFDDFNSVEKIATLASPPSMDGMPTGADPEIGDIGLWAPGGNLVLYYGDVGYWNGIARLGTFDDVAAIKALSGPFTVTITTQ</sequence>
<dbReference type="Gene3D" id="2.40.100.20">
    <property type="match status" value="1"/>
</dbReference>
<feature type="compositionally biased region" description="Polar residues" evidence="1">
    <location>
        <begin position="61"/>
        <end position="85"/>
    </location>
</feature>
<proteinExistence type="predicted"/>
<accession>A0ABU0RAU4</accession>
<protein>
    <recommendedName>
        <fullName evidence="2">Cyclophilin-like domain-containing protein</fullName>
    </recommendedName>
</protein>
<dbReference type="Pfam" id="PF18050">
    <property type="entry name" value="Cyclophil_like2"/>
    <property type="match status" value="1"/>
</dbReference>
<feature type="domain" description="Cyclophilin-like" evidence="2">
    <location>
        <begin position="88"/>
        <end position="195"/>
    </location>
</feature>
<dbReference type="EMBL" id="JAUSYY010000001">
    <property type="protein sequence ID" value="MDQ0895199.1"/>
    <property type="molecule type" value="Genomic_DNA"/>
</dbReference>
<dbReference type="InterPro" id="IPR041183">
    <property type="entry name" value="Cyclophilin-like"/>
</dbReference>
<keyword evidence="4" id="KW-1185">Reference proteome</keyword>
<dbReference type="InterPro" id="IPR029000">
    <property type="entry name" value="Cyclophilin-like_dom_sf"/>
</dbReference>
<gene>
    <name evidence="3" type="ORF">QFZ26_002754</name>
</gene>
<name>A0ABU0RAU4_9MICO</name>
<evidence type="ECO:0000313" key="4">
    <source>
        <dbReference type="Proteomes" id="UP001239083"/>
    </source>
</evidence>
<feature type="region of interest" description="Disordered" evidence="1">
    <location>
        <begin position="54"/>
        <end position="85"/>
    </location>
</feature>
<evidence type="ECO:0000259" key="2">
    <source>
        <dbReference type="Pfam" id="PF18050"/>
    </source>
</evidence>
<evidence type="ECO:0000313" key="3">
    <source>
        <dbReference type="EMBL" id="MDQ0895199.1"/>
    </source>
</evidence>
<comment type="caution">
    <text evidence="3">The sequence shown here is derived from an EMBL/GenBank/DDBJ whole genome shotgun (WGS) entry which is preliminary data.</text>
</comment>
<evidence type="ECO:0000256" key="1">
    <source>
        <dbReference type="SAM" id="MobiDB-lite"/>
    </source>
</evidence>